<dbReference type="AlphaFoldDB" id="A0A4C1SU49"/>
<organism evidence="2 3">
    <name type="scientific">Eumeta variegata</name>
    <name type="common">Bagworm moth</name>
    <name type="synonym">Eumeta japonica</name>
    <dbReference type="NCBI Taxonomy" id="151549"/>
    <lineage>
        <taxon>Eukaryota</taxon>
        <taxon>Metazoa</taxon>
        <taxon>Ecdysozoa</taxon>
        <taxon>Arthropoda</taxon>
        <taxon>Hexapoda</taxon>
        <taxon>Insecta</taxon>
        <taxon>Pterygota</taxon>
        <taxon>Neoptera</taxon>
        <taxon>Endopterygota</taxon>
        <taxon>Lepidoptera</taxon>
        <taxon>Glossata</taxon>
        <taxon>Ditrysia</taxon>
        <taxon>Tineoidea</taxon>
        <taxon>Psychidae</taxon>
        <taxon>Oiketicinae</taxon>
        <taxon>Eumeta</taxon>
    </lineage>
</organism>
<feature type="region of interest" description="Disordered" evidence="1">
    <location>
        <begin position="1"/>
        <end position="69"/>
    </location>
</feature>
<dbReference type="Proteomes" id="UP000299102">
    <property type="component" value="Unassembled WGS sequence"/>
</dbReference>
<name>A0A4C1SU49_EUMVA</name>
<feature type="compositionally biased region" description="Polar residues" evidence="1">
    <location>
        <begin position="56"/>
        <end position="69"/>
    </location>
</feature>
<keyword evidence="3" id="KW-1185">Reference proteome</keyword>
<protein>
    <submittedName>
        <fullName evidence="2">Uncharacterized protein</fullName>
    </submittedName>
</protein>
<comment type="caution">
    <text evidence="2">The sequence shown here is derived from an EMBL/GenBank/DDBJ whole genome shotgun (WGS) entry which is preliminary data.</text>
</comment>
<sequence length="96" mass="10531">MATAAVQLLPDYKETKRHPSHRAPESRTEAPSIRSGIEDCGRMRFGTGGDRDPGTTKYSRVPNNTNITSANTHRIGWSAASFKTCARAQSKRHSST</sequence>
<proteinExistence type="predicted"/>
<reference evidence="2 3" key="1">
    <citation type="journal article" date="2019" name="Commun. Biol.">
        <title>The bagworm genome reveals a unique fibroin gene that provides high tensile strength.</title>
        <authorList>
            <person name="Kono N."/>
            <person name="Nakamura H."/>
            <person name="Ohtoshi R."/>
            <person name="Tomita M."/>
            <person name="Numata K."/>
            <person name="Arakawa K."/>
        </authorList>
    </citation>
    <scope>NUCLEOTIDE SEQUENCE [LARGE SCALE GENOMIC DNA]</scope>
</reference>
<gene>
    <name evidence="2" type="ORF">EVAR_3680_1</name>
</gene>
<evidence type="ECO:0000313" key="3">
    <source>
        <dbReference type="Proteomes" id="UP000299102"/>
    </source>
</evidence>
<accession>A0A4C1SU49</accession>
<evidence type="ECO:0000256" key="1">
    <source>
        <dbReference type="SAM" id="MobiDB-lite"/>
    </source>
</evidence>
<evidence type="ECO:0000313" key="2">
    <source>
        <dbReference type="EMBL" id="GBP04730.1"/>
    </source>
</evidence>
<dbReference type="EMBL" id="BGZK01000015">
    <property type="protein sequence ID" value="GBP04730.1"/>
    <property type="molecule type" value="Genomic_DNA"/>
</dbReference>